<dbReference type="AlphaFoldDB" id="A0A239PWR8"/>
<keyword evidence="4 5" id="KW-0720">Serine protease</keyword>
<evidence type="ECO:0000259" key="7">
    <source>
        <dbReference type="Pfam" id="PF00082"/>
    </source>
</evidence>
<evidence type="ECO:0000256" key="4">
    <source>
        <dbReference type="ARBA" id="ARBA00022825"/>
    </source>
</evidence>
<keyword evidence="2 5" id="KW-0645">Protease</keyword>
<dbReference type="InterPro" id="IPR050131">
    <property type="entry name" value="Peptidase_S8_subtilisin-like"/>
</dbReference>
<feature type="active site" description="Charge relay system" evidence="5">
    <location>
        <position position="478"/>
    </location>
</feature>
<evidence type="ECO:0000256" key="6">
    <source>
        <dbReference type="SAM" id="SignalP"/>
    </source>
</evidence>
<evidence type="ECO:0000256" key="3">
    <source>
        <dbReference type="ARBA" id="ARBA00022801"/>
    </source>
</evidence>
<sequence length="540" mass="55741">MRRGGRGARQGRLQAVAGALILAAAFAVSARAQPPGGLPDLDDMIDAAIEDRVEEAVAESIEAQVEETVVNSVERNVARNVEQAVERSVAAGVEQTVEQAVEAAVEGDVAGMIETAVESRVVDRLELDAARAVETGLAVAAENASIPREIAEEATAPSRALLGGEEAEGRRREPIIEIVDGWPAIRHEWVAVVAEADAQAIEALGVEILAREPLAASGEVMFVLRVSDADSKAGAIETALARLGRGRLDRNHIYDPAFAPRPGIVRGMETPAEEARADAAGAGRAVRIGLIDTAIDETHPALAGSEIVARDFVALGSVRPRAHGTAVASLMAGAIGHYTEPSARLEISAASVFFETREGRRGATTAALVRAVDWLRGRNVKVANVSLAGPPNRALEAAIASAREAGMVFVAAVGNEGPAARPLYPAAYEGVVGVTAVDGEGALFRWALRGPQVDIAALGVDVAVAAPGGGMRRDSGTSFAAPLVSVFLADRLEPAASPNAARAALRAAAVSPPACPAGCKDLYGLGLLLPLKAARQATKS</sequence>
<dbReference type="SUPFAM" id="SSF52743">
    <property type="entry name" value="Subtilisin-like"/>
    <property type="match status" value="1"/>
</dbReference>
<protein>
    <submittedName>
        <fullName evidence="8">Subtilase family protein</fullName>
    </submittedName>
</protein>
<dbReference type="PANTHER" id="PTHR43806">
    <property type="entry name" value="PEPTIDASE S8"/>
    <property type="match status" value="1"/>
</dbReference>
<feature type="active site" description="Charge relay system" evidence="5">
    <location>
        <position position="323"/>
    </location>
</feature>
<dbReference type="Pfam" id="PF00082">
    <property type="entry name" value="Peptidase_S8"/>
    <property type="match status" value="1"/>
</dbReference>
<dbReference type="EMBL" id="FZQA01000004">
    <property type="protein sequence ID" value="SNT74137.1"/>
    <property type="molecule type" value="Genomic_DNA"/>
</dbReference>
<dbReference type="InterPro" id="IPR015500">
    <property type="entry name" value="Peptidase_S8_subtilisin-rel"/>
</dbReference>
<dbReference type="PROSITE" id="PS51892">
    <property type="entry name" value="SUBTILASE"/>
    <property type="match status" value="1"/>
</dbReference>
<comment type="similarity">
    <text evidence="1 5">Belongs to the peptidase S8 family.</text>
</comment>
<dbReference type="PRINTS" id="PR00723">
    <property type="entry name" value="SUBTILISIN"/>
</dbReference>
<feature type="domain" description="Peptidase S8/S53" evidence="7">
    <location>
        <begin position="283"/>
        <end position="526"/>
    </location>
</feature>
<organism evidence="8 9">
    <name type="scientific">Amphiplicatus metriothermophilus</name>
    <dbReference type="NCBI Taxonomy" id="1519374"/>
    <lineage>
        <taxon>Bacteria</taxon>
        <taxon>Pseudomonadati</taxon>
        <taxon>Pseudomonadota</taxon>
        <taxon>Alphaproteobacteria</taxon>
        <taxon>Parvularculales</taxon>
        <taxon>Parvularculaceae</taxon>
        <taxon>Amphiplicatus</taxon>
    </lineage>
</organism>
<feature type="chain" id="PRO_5013054362" evidence="6">
    <location>
        <begin position="33"/>
        <end position="540"/>
    </location>
</feature>
<reference evidence="8 9" key="1">
    <citation type="submission" date="2017-07" db="EMBL/GenBank/DDBJ databases">
        <authorList>
            <person name="Sun Z.S."/>
            <person name="Albrecht U."/>
            <person name="Echele G."/>
            <person name="Lee C.C."/>
        </authorList>
    </citation>
    <scope>NUCLEOTIDE SEQUENCE [LARGE SCALE GENOMIC DNA]</scope>
    <source>
        <strain evidence="8 9">CGMCC 1.12710</strain>
    </source>
</reference>
<evidence type="ECO:0000256" key="2">
    <source>
        <dbReference type="ARBA" id="ARBA00022670"/>
    </source>
</evidence>
<dbReference type="GO" id="GO:0006508">
    <property type="term" value="P:proteolysis"/>
    <property type="evidence" value="ECO:0007669"/>
    <property type="project" value="UniProtKB-KW"/>
</dbReference>
<evidence type="ECO:0000313" key="9">
    <source>
        <dbReference type="Proteomes" id="UP000198346"/>
    </source>
</evidence>
<feature type="signal peptide" evidence="6">
    <location>
        <begin position="1"/>
        <end position="32"/>
    </location>
</feature>
<proteinExistence type="inferred from homology"/>
<evidence type="ECO:0000256" key="5">
    <source>
        <dbReference type="PROSITE-ProRule" id="PRU01240"/>
    </source>
</evidence>
<name>A0A239PWR8_9PROT</name>
<dbReference type="GO" id="GO:0004252">
    <property type="term" value="F:serine-type endopeptidase activity"/>
    <property type="evidence" value="ECO:0007669"/>
    <property type="project" value="UniProtKB-UniRule"/>
</dbReference>
<dbReference type="InterPro" id="IPR036852">
    <property type="entry name" value="Peptidase_S8/S53_dom_sf"/>
</dbReference>
<dbReference type="Gene3D" id="3.40.50.200">
    <property type="entry name" value="Peptidase S8/S53 domain"/>
    <property type="match status" value="1"/>
</dbReference>
<evidence type="ECO:0000313" key="8">
    <source>
        <dbReference type="EMBL" id="SNT74137.1"/>
    </source>
</evidence>
<feature type="active site" description="Charge relay system" evidence="5">
    <location>
        <position position="292"/>
    </location>
</feature>
<keyword evidence="6" id="KW-0732">Signal</keyword>
<dbReference type="RefSeq" id="WP_159462478.1">
    <property type="nucleotide sequence ID" value="NZ_FZQA01000004.1"/>
</dbReference>
<dbReference type="OrthoDB" id="5405281at2"/>
<dbReference type="CDD" id="cd05561">
    <property type="entry name" value="Peptidases_S8_4"/>
    <property type="match status" value="1"/>
</dbReference>
<dbReference type="PANTHER" id="PTHR43806:SF11">
    <property type="entry name" value="CEREVISIN-RELATED"/>
    <property type="match status" value="1"/>
</dbReference>
<accession>A0A239PWR8</accession>
<keyword evidence="3 5" id="KW-0378">Hydrolase</keyword>
<dbReference type="InterPro" id="IPR000209">
    <property type="entry name" value="Peptidase_S8/S53_dom"/>
</dbReference>
<keyword evidence="9" id="KW-1185">Reference proteome</keyword>
<gene>
    <name evidence="8" type="ORF">SAMN06297382_2044</name>
</gene>
<dbReference type="Proteomes" id="UP000198346">
    <property type="component" value="Unassembled WGS sequence"/>
</dbReference>
<evidence type="ECO:0000256" key="1">
    <source>
        <dbReference type="ARBA" id="ARBA00011073"/>
    </source>
</evidence>